<dbReference type="AlphaFoldDB" id="A0A3C1KQK9"/>
<comment type="caution">
    <text evidence="1">The sequence shown here is derived from an EMBL/GenBank/DDBJ whole genome shotgun (WGS) entry which is preliminary data.</text>
</comment>
<reference evidence="1 2" key="1">
    <citation type="journal article" date="2018" name="Nat. Biotechnol.">
        <title>A standardized bacterial taxonomy based on genome phylogeny substantially revises the tree of life.</title>
        <authorList>
            <person name="Parks D.H."/>
            <person name="Chuvochina M."/>
            <person name="Waite D.W."/>
            <person name="Rinke C."/>
            <person name="Skarshewski A."/>
            <person name="Chaumeil P.A."/>
            <person name="Hugenholtz P."/>
        </authorList>
    </citation>
    <scope>NUCLEOTIDE SEQUENCE [LARGE SCALE GENOMIC DNA]</scope>
    <source>
        <strain evidence="1">UBA9158</strain>
    </source>
</reference>
<proteinExistence type="predicted"/>
<organism evidence="1 2">
    <name type="scientific">Haliea salexigens</name>
    <dbReference type="NCBI Taxonomy" id="287487"/>
    <lineage>
        <taxon>Bacteria</taxon>
        <taxon>Pseudomonadati</taxon>
        <taxon>Pseudomonadota</taxon>
        <taxon>Gammaproteobacteria</taxon>
        <taxon>Cellvibrionales</taxon>
        <taxon>Halieaceae</taxon>
        <taxon>Haliea</taxon>
    </lineage>
</organism>
<evidence type="ECO:0008006" key="3">
    <source>
        <dbReference type="Google" id="ProtNLM"/>
    </source>
</evidence>
<feature type="non-terminal residue" evidence="1">
    <location>
        <position position="397"/>
    </location>
</feature>
<sequence>MGSSHREAPFITQLPKVDGTDFYMFNSYEPGRDGFVTLIANYVPLQDAYGGPNYFEMDDAALYEIHIDNNADAIEDITFQFRFTNEVQGVELDVGGESVAIPLKQAGGVGPGAADNGNLNVIETYTVDVVRGDRRSGNSEPLTDMVDGSSSFVKPVDNIGTKTLADYAGYASDHIYDVSIPGCSFGRLFVGQRREGFVVNLGEVFDLINTNPLGAPDGEPNTLADKNVTSLALELPVDCVTGMNSGIIGGWTTASVRQARVINPAPNARGPAINGGAFTQVSRLGAPLVNEVVIGLPDKDRFNHSEPADDSQFAVYVTNPTLPALIELLFPAATAPTLFPRADLVAGFLTGVEGLNQPPNVVASEMLRLNTEIPAVPAGSQAPLGVLAGDNAGFPNG</sequence>
<name>A0A3C1KQK9_9GAMM</name>
<evidence type="ECO:0000313" key="2">
    <source>
        <dbReference type="Proteomes" id="UP000259273"/>
    </source>
</evidence>
<accession>A0A3C1KQK9</accession>
<protein>
    <recommendedName>
        <fullName evidence="3">DUF4331 domain-containing protein</fullName>
    </recommendedName>
</protein>
<evidence type="ECO:0000313" key="1">
    <source>
        <dbReference type="EMBL" id="HAN28957.1"/>
    </source>
</evidence>
<dbReference type="EMBL" id="DMND01000198">
    <property type="protein sequence ID" value="HAN28957.1"/>
    <property type="molecule type" value="Genomic_DNA"/>
</dbReference>
<dbReference type="Pfam" id="PF14224">
    <property type="entry name" value="DUF4331"/>
    <property type="match status" value="1"/>
</dbReference>
<dbReference type="Proteomes" id="UP000259273">
    <property type="component" value="Unassembled WGS sequence"/>
</dbReference>
<dbReference type="InterPro" id="IPR025566">
    <property type="entry name" value="DUF4331"/>
</dbReference>
<gene>
    <name evidence="1" type="ORF">DCP75_14780</name>
</gene>